<dbReference type="InterPro" id="IPR013087">
    <property type="entry name" value="Znf_C2H2_type"/>
</dbReference>
<dbReference type="PANTHER" id="PTHR24390:SF237">
    <property type="entry name" value="FI23536P1-RELATED"/>
    <property type="match status" value="1"/>
</dbReference>
<comment type="similarity">
    <text evidence="2">Belongs to the krueppel C2H2-type zinc-finger protein family.</text>
</comment>
<evidence type="ECO:0000256" key="1">
    <source>
        <dbReference type="ARBA" id="ARBA00004123"/>
    </source>
</evidence>
<feature type="domain" description="C2H2-type" evidence="12">
    <location>
        <begin position="155"/>
        <end position="182"/>
    </location>
</feature>
<dbReference type="Pfam" id="PF12874">
    <property type="entry name" value="zf-met"/>
    <property type="match status" value="1"/>
</dbReference>
<feature type="domain" description="C2H2-type" evidence="12">
    <location>
        <begin position="116"/>
        <end position="149"/>
    </location>
</feature>
<dbReference type="GO" id="GO:0006357">
    <property type="term" value="P:regulation of transcription by RNA polymerase II"/>
    <property type="evidence" value="ECO:0007669"/>
    <property type="project" value="TreeGrafter"/>
</dbReference>
<dbReference type="InParanoid" id="T1HDC9"/>
<keyword evidence="10" id="KW-0539">Nucleus</keyword>
<evidence type="ECO:0000313" key="14">
    <source>
        <dbReference type="Proteomes" id="UP000015103"/>
    </source>
</evidence>
<dbReference type="PROSITE" id="PS50157">
    <property type="entry name" value="ZINC_FINGER_C2H2_2"/>
    <property type="match status" value="9"/>
</dbReference>
<evidence type="ECO:0000256" key="10">
    <source>
        <dbReference type="ARBA" id="ARBA00023242"/>
    </source>
</evidence>
<keyword evidence="6" id="KW-0862">Zinc</keyword>
<dbReference type="VEuPathDB" id="VectorBase:RPRC002046"/>
<keyword evidence="9" id="KW-0804">Transcription</keyword>
<dbReference type="FunFam" id="3.30.160.60:FF:000557">
    <property type="entry name" value="zinc finger and SCAN domain-containing protein 29"/>
    <property type="match status" value="1"/>
</dbReference>
<feature type="domain" description="C2H2-type" evidence="12">
    <location>
        <begin position="397"/>
        <end position="424"/>
    </location>
</feature>
<dbReference type="PROSITE" id="PS00028">
    <property type="entry name" value="ZINC_FINGER_C2H2_1"/>
    <property type="match status" value="8"/>
</dbReference>
<dbReference type="PANTHER" id="PTHR24390">
    <property type="entry name" value="ZINC FINGER PROTEIN"/>
    <property type="match status" value="1"/>
</dbReference>
<dbReference type="EnsemblMetazoa" id="RPRC002046-RA">
    <property type="protein sequence ID" value="RPRC002046-PA"/>
    <property type="gene ID" value="RPRC002046"/>
</dbReference>
<evidence type="ECO:0000256" key="2">
    <source>
        <dbReference type="ARBA" id="ARBA00006991"/>
    </source>
</evidence>
<dbReference type="OMA" id="CKAYLMT"/>
<dbReference type="FunFam" id="3.30.160.60:FF:000508">
    <property type="entry name" value="Myeloid zinc finger 1"/>
    <property type="match status" value="1"/>
</dbReference>
<dbReference type="GO" id="GO:0003700">
    <property type="term" value="F:DNA-binding transcription factor activity"/>
    <property type="evidence" value="ECO:0007669"/>
    <property type="project" value="TreeGrafter"/>
</dbReference>
<keyword evidence="4" id="KW-0677">Repeat</keyword>
<keyword evidence="8" id="KW-0238">DNA-binding</keyword>
<protein>
    <recommendedName>
        <fullName evidence="12">C2H2-type domain-containing protein</fullName>
    </recommendedName>
</protein>
<dbReference type="EMBL" id="ACPB03000870">
    <property type="status" value="NOT_ANNOTATED_CDS"/>
    <property type="molecule type" value="Genomic_DNA"/>
</dbReference>
<keyword evidence="3" id="KW-0479">Metal-binding</keyword>
<sequence>MDPNVCLPVKVEPPGDISCDGFSEIDEDDADVPRCGVTLDQLRTKIKTEMVENGLENGIINGDDIKKEENTDNEVDESEEEDELEYKVAHFLAETSVSRRRQKKSSKGSIKSACKFKCNQCSALFRYKSTLTYHMKSECGTGVITGSKVVRNAPALCNICNKQLSSRTSLMVHLRIHTGERPFACTECGQSFSQNAHLKDHVSRLHSAGPDDVFLCRICNRTFIDRARLRTHMDQHIDQQRPHQCQTCRKRFTTPEKLAAHTCSEANTGGNNAGNGASTMSPAKRGLVCSACGHHAQSRSALRDHLAAHPVPVACPSCSASFESVSAWRKHNRRAHRARPARCSFCGRTFPSDYDVRVHERTHTGERPYECNYCGRAFARKSILDVHTTLHTGRRDYVCVVCGLAFNRKSKLDVHSAEHTDSHVQCETCQKSFKCKAYLMTHLKTHLGRSGESSPSSASTTIGPLICPNCGRVFGTRRGLRGHTAKCISPVQHSPPTMVPIVPTQLPSPSLTHPISLITPPLMLQQEPAITSIPVCMEIADPTEPEDLSKPKMNSQS</sequence>
<dbReference type="Proteomes" id="UP000015103">
    <property type="component" value="Unassembled WGS sequence"/>
</dbReference>
<feature type="domain" description="C2H2-type" evidence="12">
    <location>
        <begin position="313"/>
        <end position="341"/>
    </location>
</feature>
<dbReference type="FunFam" id="3.30.160.60:FF:000965">
    <property type="entry name" value="Neurotrophin receptor-interacting factor homolog"/>
    <property type="match status" value="1"/>
</dbReference>
<evidence type="ECO:0000256" key="9">
    <source>
        <dbReference type="ARBA" id="ARBA00023163"/>
    </source>
</evidence>
<dbReference type="SUPFAM" id="SSF57667">
    <property type="entry name" value="beta-beta-alpha zinc fingers"/>
    <property type="match status" value="5"/>
</dbReference>
<proteinExistence type="inferred from homology"/>
<dbReference type="RefSeq" id="XP_073976713.1">
    <property type="nucleotide sequence ID" value="XM_074120612.1"/>
</dbReference>
<feature type="domain" description="C2H2-type" evidence="12">
    <location>
        <begin position="424"/>
        <end position="451"/>
    </location>
</feature>
<evidence type="ECO:0000256" key="6">
    <source>
        <dbReference type="ARBA" id="ARBA00022833"/>
    </source>
</evidence>
<keyword evidence="14" id="KW-1185">Reference proteome</keyword>
<dbReference type="GO" id="GO:0008270">
    <property type="term" value="F:zinc ion binding"/>
    <property type="evidence" value="ECO:0007669"/>
    <property type="project" value="UniProtKB-KW"/>
</dbReference>
<dbReference type="Pfam" id="PF00096">
    <property type="entry name" value="zf-C2H2"/>
    <property type="match status" value="5"/>
</dbReference>
<dbReference type="STRING" id="13249.T1HDC9"/>
<dbReference type="SMART" id="SM00355">
    <property type="entry name" value="ZnF_C2H2"/>
    <property type="match status" value="12"/>
</dbReference>
<dbReference type="GeneID" id="141450307"/>
<dbReference type="Pfam" id="PF13912">
    <property type="entry name" value="zf-C2H2_6"/>
    <property type="match status" value="1"/>
</dbReference>
<keyword evidence="7" id="KW-0805">Transcription regulation</keyword>
<feature type="domain" description="C2H2-type" evidence="12">
    <location>
        <begin position="369"/>
        <end position="396"/>
    </location>
</feature>
<feature type="domain" description="C2H2-type" evidence="12">
    <location>
        <begin position="183"/>
        <end position="211"/>
    </location>
</feature>
<name>T1HDC9_RHOPR</name>
<dbReference type="GO" id="GO:0042802">
    <property type="term" value="F:identical protein binding"/>
    <property type="evidence" value="ECO:0007669"/>
    <property type="project" value="UniProtKB-ARBA"/>
</dbReference>
<reference evidence="13" key="1">
    <citation type="submission" date="2015-05" db="UniProtKB">
        <authorList>
            <consortium name="EnsemblMetazoa"/>
        </authorList>
    </citation>
    <scope>IDENTIFICATION</scope>
</reference>
<comment type="subcellular location">
    <subcellularLocation>
        <location evidence="1">Nucleus</location>
    </subcellularLocation>
</comment>
<keyword evidence="5" id="KW-0863">Zinc-finger</keyword>
<feature type="domain" description="C2H2-type" evidence="12">
    <location>
        <begin position="214"/>
        <end position="241"/>
    </location>
</feature>
<evidence type="ECO:0000256" key="11">
    <source>
        <dbReference type="SAM" id="MobiDB-lite"/>
    </source>
</evidence>
<accession>T1HDC9</accession>
<organism evidence="13 14">
    <name type="scientific">Rhodnius prolixus</name>
    <name type="common">Triatomid bug</name>
    <dbReference type="NCBI Taxonomy" id="13249"/>
    <lineage>
        <taxon>Eukaryota</taxon>
        <taxon>Metazoa</taxon>
        <taxon>Ecdysozoa</taxon>
        <taxon>Arthropoda</taxon>
        <taxon>Hexapoda</taxon>
        <taxon>Insecta</taxon>
        <taxon>Pterygota</taxon>
        <taxon>Neoptera</taxon>
        <taxon>Paraneoptera</taxon>
        <taxon>Hemiptera</taxon>
        <taxon>Heteroptera</taxon>
        <taxon>Panheteroptera</taxon>
        <taxon>Cimicomorpha</taxon>
        <taxon>Reduviidae</taxon>
        <taxon>Triatominae</taxon>
        <taxon>Rhodnius</taxon>
    </lineage>
</organism>
<dbReference type="AlphaFoldDB" id="T1HDC9"/>
<evidence type="ECO:0000256" key="3">
    <source>
        <dbReference type="ARBA" id="ARBA00022723"/>
    </source>
</evidence>
<evidence type="ECO:0000256" key="5">
    <source>
        <dbReference type="ARBA" id="ARBA00022771"/>
    </source>
</evidence>
<dbReference type="GO" id="GO:0005634">
    <property type="term" value="C:nucleus"/>
    <property type="evidence" value="ECO:0007669"/>
    <property type="project" value="UniProtKB-SubCell"/>
</dbReference>
<dbReference type="GO" id="GO:0000978">
    <property type="term" value="F:RNA polymerase II cis-regulatory region sequence-specific DNA binding"/>
    <property type="evidence" value="ECO:0007669"/>
    <property type="project" value="TreeGrafter"/>
</dbReference>
<dbReference type="Gene3D" id="3.30.160.60">
    <property type="entry name" value="Classic Zinc Finger"/>
    <property type="match status" value="8"/>
</dbReference>
<feature type="region of interest" description="Disordered" evidence="11">
    <location>
        <begin position="61"/>
        <end position="81"/>
    </location>
</feature>
<feature type="domain" description="C2H2-type" evidence="12">
    <location>
        <begin position="341"/>
        <end position="368"/>
    </location>
</feature>
<dbReference type="InterPro" id="IPR036236">
    <property type="entry name" value="Znf_C2H2_sf"/>
</dbReference>
<evidence type="ECO:0000313" key="13">
    <source>
        <dbReference type="EnsemblMetazoa" id="RPRC002046-PA"/>
    </source>
</evidence>
<dbReference type="eggNOG" id="KOG1721">
    <property type="taxonomic scope" value="Eukaryota"/>
</dbReference>
<dbReference type="HOGENOM" id="CLU_002678_2_2_1"/>
<evidence type="ECO:0000256" key="8">
    <source>
        <dbReference type="ARBA" id="ARBA00023125"/>
    </source>
</evidence>
<evidence type="ECO:0000256" key="4">
    <source>
        <dbReference type="ARBA" id="ARBA00022737"/>
    </source>
</evidence>
<evidence type="ECO:0000259" key="12">
    <source>
        <dbReference type="PROSITE" id="PS50157"/>
    </source>
</evidence>
<feature type="compositionally biased region" description="Acidic residues" evidence="11">
    <location>
        <begin position="71"/>
        <end position="81"/>
    </location>
</feature>
<evidence type="ECO:0000256" key="7">
    <source>
        <dbReference type="ARBA" id="ARBA00023015"/>
    </source>
</evidence>